<evidence type="ECO:0000313" key="1">
    <source>
        <dbReference type="EMBL" id="MDQ0153589.1"/>
    </source>
</evidence>
<comment type="caution">
    <text evidence="1">The sequence shown here is derived from an EMBL/GenBank/DDBJ whole genome shotgun (WGS) entry which is preliminary data.</text>
</comment>
<reference evidence="1" key="1">
    <citation type="submission" date="2023-07" db="EMBL/GenBank/DDBJ databases">
        <title>Genomic Encyclopedia of Type Strains, Phase IV (KMG-IV): sequencing the most valuable type-strain genomes for metagenomic binning, comparative biology and taxonomic classification.</title>
        <authorList>
            <person name="Goeker M."/>
        </authorList>
    </citation>
    <scope>NUCLEOTIDE SEQUENCE</scope>
    <source>
        <strain evidence="1">DSM 19659</strain>
    </source>
</reference>
<sequence length="123" mass="13935">MRKADWKKKIIKVAKEKGVFLGVNDSLYSVLADAFAQYDAANKLYEEQGCAPVISQLNKAGEEYMTRNPLITTMEALRKQIFTCSIQLGILEDYRHENGKGKKQTEESRLLDIQKYMKGGKVG</sequence>
<dbReference type="InterPro" id="IPR006448">
    <property type="entry name" value="Phage_term_ssu_P27"/>
</dbReference>
<protein>
    <submittedName>
        <fullName evidence="1">Phage terminase small subunit</fullName>
    </submittedName>
</protein>
<dbReference type="AlphaFoldDB" id="A0AAE3VC76"/>
<accession>A0AAE3VC76</accession>
<proteinExistence type="predicted"/>
<dbReference type="Proteomes" id="UP001241537">
    <property type="component" value="Unassembled WGS sequence"/>
</dbReference>
<name>A0AAE3VC76_9FIRM</name>
<dbReference type="EMBL" id="JAUSTO010000025">
    <property type="protein sequence ID" value="MDQ0153589.1"/>
    <property type="molecule type" value="Genomic_DNA"/>
</dbReference>
<dbReference type="RefSeq" id="WP_307255472.1">
    <property type="nucleotide sequence ID" value="NZ_JAUSTO010000025.1"/>
</dbReference>
<dbReference type="Pfam" id="PF05119">
    <property type="entry name" value="Terminase_4"/>
    <property type="match status" value="1"/>
</dbReference>
<gene>
    <name evidence="1" type="ORF">J2S20_002310</name>
</gene>
<organism evidence="1 2">
    <name type="scientific">Moryella indoligenes</name>
    <dbReference type="NCBI Taxonomy" id="371674"/>
    <lineage>
        <taxon>Bacteria</taxon>
        <taxon>Bacillati</taxon>
        <taxon>Bacillota</taxon>
        <taxon>Clostridia</taxon>
        <taxon>Lachnospirales</taxon>
        <taxon>Lachnospiraceae</taxon>
        <taxon>Moryella</taxon>
    </lineage>
</organism>
<keyword evidence="2" id="KW-1185">Reference proteome</keyword>
<evidence type="ECO:0000313" key="2">
    <source>
        <dbReference type="Proteomes" id="UP001241537"/>
    </source>
</evidence>